<comment type="caution">
    <text evidence="2">The sequence shown here is derived from an EMBL/GenBank/DDBJ whole genome shotgun (WGS) entry which is preliminary data.</text>
</comment>
<keyword evidence="3" id="KW-1185">Reference proteome</keyword>
<feature type="non-terminal residue" evidence="2">
    <location>
        <position position="1"/>
    </location>
</feature>
<sequence length="50" mass="5048">PGGSHPLRTFVPLAPGLSGKNSFDSPSSRLPCTSGPTVPVLEFSILGDPG</sequence>
<name>A0AA38GYG9_TAXCH</name>
<evidence type="ECO:0000313" key="3">
    <source>
        <dbReference type="Proteomes" id="UP000824469"/>
    </source>
</evidence>
<dbReference type="EMBL" id="JAHRHJ020000001">
    <property type="protein sequence ID" value="KAH9329770.1"/>
    <property type="molecule type" value="Genomic_DNA"/>
</dbReference>
<gene>
    <name evidence="2" type="ORF">KI387_001878</name>
</gene>
<dbReference type="AlphaFoldDB" id="A0AA38GYG9"/>
<organism evidence="2 3">
    <name type="scientific">Taxus chinensis</name>
    <name type="common">Chinese yew</name>
    <name type="synonym">Taxus wallichiana var. chinensis</name>
    <dbReference type="NCBI Taxonomy" id="29808"/>
    <lineage>
        <taxon>Eukaryota</taxon>
        <taxon>Viridiplantae</taxon>
        <taxon>Streptophyta</taxon>
        <taxon>Embryophyta</taxon>
        <taxon>Tracheophyta</taxon>
        <taxon>Spermatophyta</taxon>
        <taxon>Pinopsida</taxon>
        <taxon>Pinidae</taxon>
        <taxon>Conifers II</taxon>
        <taxon>Cupressales</taxon>
        <taxon>Taxaceae</taxon>
        <taxon>Taxus</taxon>
    </lineage>
</organism>
<proteinExistence type="predicted"/>
<accession>A0AA38GYG9</accession>
<protein>
    <submittedName>
        <fullName evidence="2">Uncharacterized protein</fullName>
    </submittedName>
</protein>
<feature type="compositionally biased region" description="Polar residues" evidence="1">
    <location>
        <begin position="19"/>
        <end position="31"/>
    </location>
</feature>
<evidence type="ECO:0000313" key="2">
    <source>
        <dbReference type="EMBL" id="KAH9329770.1"/>
    </source>
</evidence>
<feature type="non-terminal residue" evidence="2">
    <location>
        <position position="50"/>
    </location>
</feature>
<evidence type="ECO:0000256" key="1">
    <source>
        <dbReference type="SAM" id="MobiDB-lite"/>
    </source>
</evidence>
<dbReference type="Proteomes" id="UP000824469">
    <property type="component" value="Unassembled WGS sequence"/>
</dbReference>
<reference evidence="2 3" key="1">
    <citation type="journal article" date="2021" name="Nat. Plants">
        <title>The Taxus genome provides insights into paclitaxel biosynthesis.</title>
        <authorList>
            <person name="Xiong X."/>
            <person name="Gou J."/>
            <person name="Liao Q."/>
            <person name="Li Y."/>
            <person name="Zhou Q."/>
            <person name="Bi G."/>
            <person name="Li C."/>
            <person name="Du R."/>
            <person name="Wang X."/>
            <person name="Sun T."/>
            <person name="Guo L."/>
            <person name="Liang H."/>
            <person name="Lu P."/>
            <person name="Wu Y."/>
            <person name="Zhang Z."/>
            <person name="Ro D.K."/>
            <person name="Shang Y."/>
            <person name="Huang S."/>
            <person name="Yan J."/>
        </authorList>
    </citation>
    <scope>NUCLEOTIDE SEQUENCE [LARGE SCALE GENOMIC DNA]</scope>
    <source>
        <strain evidence="2">Ta-2019</strain>
    </source>
</reference>
<feature type="region of interest" description="Disordered" evidence="1">
    <location>
        <begin position="1"/>
        <end position="31"/>
    </location>
</feature>